<reference evidence="3 4" key="1">
    <citation type="submission" date="2018-10" db="EMBL/GenBank/DDBJ databases">
        <authorList>
            <person name="Criscuolo A."/>
        </authorList>
    </citation>
    <scope>NUCLEOTIDE SEQUENCE [LARGE SCALE GENOMIC DNA]</scope>
    <source>
        <strain evidence="3">DnA1</strain>
    </source>
</reference>
<evidence type="ECO:0000256" key="2">
    <source>
        <dbReference type="SAM" id="SignalP"/>
    </source>
</evidence>
<dbReference type="Gene3D" id="3.40.190.150">
    <property type="entry name" value="Bordetella uptake gene, domain 1"/>
    <property type="match status" value="1"/>
</dbReference>
<dbReference type="PANTHER" id="PTHR42928:SF5">
    <property type="entry name" value="BLR1237 PROTEIN"/>
    <property type="match status" value="1"/>
</dbReference>
<dbReference type="InterPro" id="IPR005064">
    <property type="entry name" value="BUG"/>
</dbReference>
<gene>
    <name evidence="3" type="ORF">PIGHUM_00311</name>
</gene>
<dbReference type="CDD" id="cd13578">
    <property type="entry name" value="PBP2_Bug27"/>
    <property type="match status" value="1"/>
</dbReference>
<dbReference type="InterPro" id="IPR042100">
    <property type="entry name" value="Bug_dom1"/>
</dbReference>
<sequence>MNVYRFKRSFIALASGMLLCGAALAQDFSNKPIRIFVPNPPGGGADLIARLIASKLAAGLGTVAVVENKPGGSSIISTDAAAKAAPDGTTMALITDTHSINAVANAKLPYDSINDFAPVAQLIRGDWILVASKASGITSLQDLIAKAKAQPGRFSYGSTGIGSVHHLATELVAEKAGIKLTHVPYKGVSQALADVLPGHIDLLISGTAGSIIPEINAGKLAGLAVTGDKRLTGAPGTPTFAQAGLPQFQTTFWYGLVAPKNTPADVVSRLNAEVVKALRSDDVREQLAKYGMQAAPPLTPAQFRQFMIDDVAKYKDLIETTGTRLE</sequence>
<keyword evidence="3" id="KW-0675">Receptor</keyword>
<evidence type="ECO:0000256" key="1">
    <source>
        <dbReference type="ARBA" id="ARBA00006987"/>
    </source>
</evidence>
<dbReference type="Pfam" id="PF03401">
    <property type="entry name" value="TctC"/>
    <property type="match status" value="1"/>
</dbReference>
<dbReference type="PIRSF" id="PIRSF017082">
    <property type="entry name" value="YflP"/>
    <property type="match status" value="1"/>
</dbReference>
<keyword evidence="4" id="KW-1185">Reference proteome</keyword>
<feature type="signal peptide" evidence="2">
    <location>
        <begin position="1"/>
        <end position="25"/>
    </location>
</feature>
<feature type="chain" id="PRO_5018247015" evidence="2">
    <location>
        <begin position="26"/>
        <end position="326"/>
    </location>
</feature>
<protein>
    <submittedName>
        <fullName evidence="3">Tripartite tricarboxylate transporter family receptor</fullName>
    </submittedName>
</protein>
<dbReference type="RefSeq" id="WP_124077488.1">
    <property type="nucleotide sequence ID" value="NZ_UWPJ01000005.1"/>
</dbReference>
<dbReference type="PANTHER" id="PTHR42928">
    <property type="entry name" value="TRICARBOXYLATE-BINDING PROTEIN"/>
    <property type="match status" value="1"/>
</dbReference>
<organism evidence="3 4">
    <name type="scientific">Pigmentiphaga humi</name>
    <dbReference type="NCBI Taxonomy" id="2478468"/>
    <lineage>
        <taxon>Bacteria</taxon>
        <taxon>Pseudomonadati</taxon>
        <taxon>Pseudomonadota</taxon>
        <taxon>Betaproteobacteria</taxon>
        <taxon>Burkholderiales</taxon>
        <taxon>Alcaligenaceae</taxon>
        <taxon>Pigmentiphaga</taxon>
    </lineage>
</organism>
<evidence type="ECO:0000313" key="4">
    <source>
        <dbReference type="Proteomes" id="UP000277294"/>
    </source>
</evidence>
<dbReference type="Gene3D" id="3.40.190.10">
    <property type="entry name" value="Periplasmic binding protein-like II"/>
    <property type="match status" value="1"/>
</dbReference>
<dbReference type="AlphaFoldDB" id="A0A3P4AXJ9"/>
<evidence type="ECO:0000313" key="3">
    <source>
        <dbReference type="EMBL" id="VCU68261.1"/>
    </source>
</evidence>
<dbReference type="Proteomes" id="UP000277294">
    <property type="component" value="Unassembled WGS sequence"/>
</dbReference>
<dbReference type="EMBL" id="UWPJ01000005">
    <property type="protein sequence ID" value="VCU68261.1"/>
    <property type="molecule type" value="Genomic_DNA"/>
</dbReference>
<keyword evidence="2" id="KW-0732">Signal</keyword>
<comment type="similarity">
    <text evidence="1">Belongs to the UPF0065 (bug) family.</text>
</comment>
<dbReference type="SUPFAM" id="SSF53850">
    <property type="entry name" value="Periplasmic binding protein-like II"/>
    <property type="match status" value="1"/>
</dbReference>
<proteinExistence type="inferred from homology"/>
<dbReference type="OrthoDB" id="9780943at2"/>
<accession>A0A3P4AXJ9</accession>
<name>A0A3P4AXJ9_9BURK</name>